<organism evidence="1 2">
    <name type="scientific">Symbiodinium microadriaticum</name>
    <name type="common">Dinoflagellate</name>
    <name type="synonym">Zooxanthella microadriatica</name>
    <dbReference type="NCBI Taxonomy" id="2951"/>
    <lineage>
        <taxon>Eukaryota</taxon>
        <taxon>Sar</taxon>
        <taxon>Alveolata</taxon>
        <taxon>Dinophyceae</taxon>
        <taxon>Suessiales</taxon>
        <taxon>Symbiodiniaceae</taxon>
        <taxon>Symbiodinium</taxon>
    </lineage>
</organism>
<keyword evidence="1" id="KW-0012">Acyltransferase</keyword>
<gene>
    <name evidence="1" type="ORF">AK812_SmicGene12853</name>
</gene>
<evidence type="ECO:0000313" key="2">
    <source>
        <dbReference type="Proteomes" id="UP000186817"/>
    </source>
</evidence>
<dbReference type="AlphaFoldDB" id="A0A1Q9E9K9"/>
<evidence type="ECO:0000313" key="1">
    <source>
        <dbReference type="EMBL" id="OLQ04103.1"/>
    </source>
</evidence>
<accession>A0A1Q9E9K9</accession>
<dbReference type="PANTHER" id="PTHR22753:SF14">
    <property type="entry name" value="MONOACYLGLYCEROL_DIACYLGLYCEROL O-ACYLTRANSFERASE"/>
    <property type="match status" value="1"/>
</dbReference>
<proteinExistence type="predicted"/>
<dbReference type="OrthoDB" id="44277at2759"/>
<sequence>MDGWMDGWMERKCLVLGGSSAAPPPRAVVLLSAGGRQVERRSWEENEDDNAEEVVTPLFGKLGWYDQVVQEDPRASPDEDGPLAELMRISRALAGSGGLSRALPPDTLQFRESAYLRSSVAGDSDAVLPSMAETERLLKLMPGAQRKVIPGGAHACFDDVTSVNLLSLLTDAGIVQSLTEADMLRCLDAKEAFDNPAEPEGEDMGVSCLPIRAPWGPDCSRFSLDGIFLVDEFLREQRRLVTAMVYPPLLNEVSPLAPLPYPFPGSRQLFEKFKVMPTSARNLLRALRPNRTGAGAALLFPGGKGEEYQLFWPPQPEFIRIAAKATNATIIPFSGIGSDELLGISPRFFAGTVLDSSELLNMPVVGDRADSQGFDHS</sequence>
<dbReference type="GO" id="GO:0016746">
    <property type="term" value="F:acyltransferase activity"/>
    <property type="evidence" value="ECO:0007669"/>
    <property type="project" value="UniProtKB-KW"/>
</dbReference>
<keyword evidence="1" id="KW-0808">Transferase</keyword>
<comment type="caution">
    <text evidence="1">The sequence shown here is derived from an EMBL/GenBank/DDBJ whole genome shotgun (WGS) entry which is preliminary data.</text>
</comment>
<protein>
    <submittedName>
        <fullName evidence="1">Acyltransferase-like protein, chloroplastic</fullName>
    </submittedName>
</protein>
<dbReference type="PANTHER" id="PTHR22753">
    <property type="entry name" value="TRANSMEMBRANE PROTEIN 68"/>
    <property type="match status" value="1"/>
</dbReference>
<dbReference type="GO" id="GO:0016020">
    <property type="term" value="C:membrane"/>
    <property type="evidence" value="ECO:0007669"/>
    <property type="project" value="TreeGrafter"/>
</dbReference>
<reference evidence="1 2" key="1">
    <citation type="submission" date="2016-02" db="EMBL/GenBank/DDBJ databases">
        <title>Genome analysis of coral dinoflagellate symbionts highlights evolutionary adaptations to a symbiotic lifestyle.</title>
        <authorList>
            <person name="Aranda M."/>
            <person name="Li Y."/>
            <person name="Liew Y.J."/>
            <person name="Baumgarten S."/>
            <person name="Simakov O."/>
            <person name="Wilson M."/>
            <person name="Piel J."/>
            <person name="Ashoor H."/>
            <person name="Bougouffa S."/>
            <person name="Bajic V.B."/>
            <person name="Ryu T."/>
            <person name="Ravasi T."/>
            <person name="Bayer T."/>
            <person name="Micklem G."/>
            <person name="Kim H."/>
            <person name="Bhak J."/>
            <person name="Lajeunesse T.C."/>
            <person name="Voolstra C.R."/>
        </authorList>
    </citation>
    <scope>NUCLEOTIDE SEQUENCE [LARGE SCALE GENOMIC DNA]</scope>
    <source>
        <strain evidence="1 2">CCMP2467</strain>
    </source>
</reference>
<name>A0A1Q9E9K9_SYMMI</name>
<dbReference type="Proteomes" id="UP000186817">
    <property type="component" value="Unassembled WGS sequence"/>
</dbReference>
<dbReference type="EMBL" id="LSRX01000218">
    <property type="protein sequence ID" value="OLQ04103.1"/>
    <property type="molecule type" value="Genomic_DNA"/>
</dbReference>
<keyword evidence="2" id="KW-1185">Reference proteome</keyword>